<dbReference type="PANTHER" id="PTHR43721">
    <property type="entry name" value="ELONGATION FACTOR TU-RELATED"/>
    <property type="match status" value="1"/>
</dbReference>
<protein>
    <recommendedName>
        <fullName evidence="1">Tr-type G domain-containing protein</fullName>
    </recommendedName>
</protein>
<name>A0A9P1I6K3_9PELO</name>
<dbReference type="SUPFAM" id="SSF50447">
    <property type="entry name" value="Translation proteins"/>
    <property type="match status" value="1"/>
</dbReference>
<dbReference type="Pfam" id="PF00009">
    <property type="entry name" value="GTP_EFTU"/>
    <property type="match status" value="1"/>
</dbReference>
<sequence length="480" mass="54206">MCSLNVGILGHVDCGKTTFTKRFAEIASTSAFDKHSDGGGRRNTLDLGFSSVMISGRRLALVDCPGHAALIRAVLAASTVFDMAILLIDARNGIQAQTAEHMLLCKIFCPEKVIVILNKVDLLEEKEVSLEQTKKSIRKSLKLMGILESSPILEMSLDDQHFCEEYMENLRKTIEMLIENFEPPRNTKDPLLIAVDHCFSIKGKGTVLTGTITQGTLKIGEEIEFANLKEVRKVKSIESWKTSRDKIEAGERAAILVTNFEAARFSRAIVAVPEYLKPMKECLCDVEPIQFFRSSLSSRTKMHISIGYETVMAECQFLRKSGISNSGEDEFEQLDKMEMPCQVWLIFEKPVFVNSDFLMASRLDQNGKGCRFAFRGFVRKILEPNGKLIRFTRKHRTGFIDRLEQNSNSAICAGMFKGETNFSIFQNMQILIAENPEISGTIEGAFGKSGKFRVNFRDGFEKLQEKWKIHLFLKKYLNDN</sequence>
<dbReference type="Pfam" id="PF21131">
    <property type="entry name" value="eEFSec_4th"/>
    <property type="match status" value="1"/>
</dbReference>
<dbReference type="CDD" id="cd04094">
    <property type="entry name" value="eSelB_III"/>
    <property type="match status" value="1"/>
</dbReference>
<dbReference type="NCBIfam" id="TIGR00231">
    <property type="entry name" value="small_GTP"/>
    <property type="match status" value="1"/>
</dbReference>
<proteinExistence type="predicted"/>
<dbReference type="GO" id="GO:0003924">
    <property type="term" value="F:GTPase activity"/>
    <property type="evidence" value="ECO:0007669"/>
    <property type="project" value="InterPro"/>
</dbReference>
<dbReference type="GO" id="GO:0001514">
    <property type="term" value="P:selenocysteine incorporation"/>
    <property type="evidence" value="ECO:0007669"/>
    <property type="project" value="TreeGrafter"/>
</dbReference>
<dbReference type="GO" id="GO:0005525">
    <property type="term" value="F:GTP binding"/>
    <property type="evidence" value="ECO:0007669"/>
    <property type="project" value="InterPro"/>
</dbReference>
<dbReference type="PROSITE" id="PS51722">
    <property type="entry name" value="G_TR_2"/>
    <property type="match status" value="1"/>
</dbReference>
<accession>A0A9P1I6K3</accession>
<dbReference type="Gene3D" id="3.40.50.300">
    <property type="entry name" value="P-loop containing nucleotide triphosphate hydrolases"/>
    <property type="match status" value="1"/>
</dbReference>
<comment type="caution">
    <text evidence="2">The sequence shown here is derived from an EMBL/GenBank/DDBJ whole genome shotgun (WGS) entry which is preliminary data.</text>
</comment>
<organism evidence="2 3">
    <name type="scientific">Caenorhabditis angaria</name>
    <dbReference type="NCBI Taxonomy" id="860376"/>
    <lineage>
        <taxon>Eukaryota</taxon>
        <taxon>Metazoa</taxon>
        <taxon>Ecdysozoa</taxon>
        <taxon>Nematoda</taxon>
        <taxon>Chromadorea</taxon>
        <taxon>Rhabditida</taxon>
        <taxon>Rhabditina</taxon>
        <taxon>Rhabditomorpha</taxon>
        <taxon>Rhabditoidea</taxon>
        <taxon>Rhabditidae</taxon>
        <taxon>Peloderinae</taxon>
        <taxon>Caenorhabditis</taxon>
    </lineage>
</organism>
<dbReference type="Gene3D" id="2.40.30.10">
    <property type="entry name" value="Translation factors"/>
    <property type="match status" value="2"/>
</dbReference>
<dbReference type="InterPro" id="IPR050055">
    <property type="entry name" value="EF-Tu_GTPase"/>
</dbReference>
<dbReference type="InterPro" id="IPR049394">
    <property type="entry name" value="eEFSec_C"/>
</dbReference>
<gene>
    <name evidence="2" type="ORF">CAMP_LOCUS1745</name>
</gene>
<dbReference type="OrthoDB" id="2067at2759"/>
<dbReference type="PRINTS" id="PR00315">
    <property type="entry name" value="ELONGATNFCT"/>
</dbReference>
<dbReference type="InterPro" id="IPR009000">
    <property type="entry name" value="Transl_B-barrel_sf"/>
</dbReference>
<dbReference type="InterPro" id="IPR049393">
    <property type="entry name" value="eEFSec_III"/>
</dbReference>
<dbReference type="Pfam" id="PF21208">
    <property type="entry name" value="euk_SelB_III"/>
    <property type="match status" value="1"/>
</dbReference>
<dbReference type="InterPro" id="IPR000795">
    <property type="entry name" value="T_Tr_GTP-bd_dom"/>
</dbReference>
<feature type="domain" description="Tr-type G" evidence="1">
    <location>
        <begin position="1"/>
        <end position="184"/>
    </location>
</feature>
<dbReference type="EMBL" id="CANHGI010000001">
    <property type="protein sequence ID" value="CAI5439108.1"/>
    <property type="molecule type" value="Genomic_DNA"/>
</dbReference>
<dbReference type="AlphaFoldDB" id="A0A9P1I6K3"/>
<dbReference type="FunFam" id="2.40.30.10:FF:000052">
    <property type="entry name" value="Selenocysteine-specific elongation factor EF-Sec"/>
    <property type="match status" value="1"/>
</dbReference>
<dbReference type="InterPro" id="IPR005225">
    <property type="entry name" value="Small_GTP-bd"/>
</dbReference>
<evidence type="ECO:0000313" key="2">
    <source>
        <dbReference type="EMBL" id="CAI5439108.1"/>
    </source>
</evidence>
<evidence type="ECO:0000259" key="1">
    <source>
        <dbReference type="PROSITE" id="PS51722"/>
    </source>
</evidence>
<reference evidence="2" key="1">
    <citation type="submission" date="2022-11" db="EMBL/GenBank/DDBJ databases">
        <authorList>
            <person name="Kikuchi T."/>
        </authorList>
    </citation>
    <scope>NUCLEOTIDE SEQUENCE</scope>
    <source>
        <strain evidence="2">PS1010</strain>
    </source>
</reference>
<dbReference type="GO" id="GO:0003746">
    <property type="term" value="F:translation elongation factor activity"/>
    <property type="evidence" value="ECO:0007669"/>
    <property type="project" value="TreeGrafter"/>
</dbReference>
<dbReference type="InterPro" id="IPR027417">
    <property type="entry name" value="P-loop_NTPase"/>
</dbReference>
<keyword evidence="3" id="KW-1185">Reference proteome</keyword>
<dbReference type="PANTHER" id="PTHR43721:SF11">
    <property type="entry name" value="SELENOCYSTEINE-SPECIFIC ELONGATION FACTOR"/>
    <property type="match status" value="1"/>
</dbReference>
<evidence type="ECO:0000313" key="3">
    <source>
        <dbReference type="Proteomes" id="UP001152747"/>
    </source>
</evidence>
<dbReference type="Proteomes" id="UP001152747">
    <property type="component" value="Unassembled WGS sequence"/>
</dbReference>
<dbReference type="SUPFAM" id="SSF52540">
    <property type="entry name" value="P-loop containing nucleoside triphosphate hydrolases"/>
    <property type="match status" value="1"/>
</dbReference>